<gene>
    <name evidence="1" type="ORF">SAMN02745941_00187</name>
</gene>
<reference evidence="1 2" key="1">
    <citation type="submission" date="2016-11" db="EMBL/GenBank/DDBJ databases">
        <authorList>
            <person name="Jaros S."/>
            <person name="Januszkiewicz K."/>
            <person name="Wedrychowicz H."/>
        </authorList>
    </citation>
    <scope>NUCLEOTIDE SEQUENCE [LARGE SCALE GENOMIC DNA]</scope>
    <source>
        <strain evidence="1 2">DSM 6191</strain>
    </source>
</reference>
<name>A0A1M5TEM6_9CLOT</name>
<sequence length="366" mass="42417">MAKFRYVYTDFWNDTKVIERFTPEDKLFWLYLLTNSHTKQIGVYRIPRKVLAFELGYSIESTTSLLERFECNYKLIKYNKDTGEVAIKNWGKYNLVNGGLPIECCIKSELKTIDDKDLVLYVLDGVKNEKLKLFIIECLKEYGTYYGTYDGTYHDTSTEESSKIANVEENNKGRNQAIPTARTTIRGENKNENKNIKEKINNIYSVQDTSSDETSETSSANDTSKVPYEEIIAQYNAICKSLPKVKARSKARDKSMKSLYRKLKSLEKIAELFSKVESSDFLSGRDGKWSNCGFDWVLKESNYIKILEGNYDNKSRTQIVNPSNNTNYQSSNKGKLRFDNFTGRQYDYDALEKKLLGWDDEEDKDE</sequence>
<proteinExistence type="predicted"/>
<dbReference type="RefSeq" id="WP_073015888.1">
    <property type="nucleotide sequence ID" value="NZ_FQXU01000003.1"/>
</dbReference>
<accession>A0A1M5TEM6</accession>
<dbReference type="Proteomes" id="UP000184241">
    <property type="component" value="Unassembled WGS sequence"/>
</dbReference>
<dbReference type="EMBL" id="FQXU01000003">
    <property type="protein sequence ID" value="SHH49090.1"/>
    <property type="molecule type" value="Genomic_DNA"/>
</dbReference>
<evidence type="ECO:0000313" key="2">
    <source>
        <dbReference type="Proteomes" id="UP000184241"/>
    </source>
</evidence>
<protein>
    <submittedName>
        <fullName evidence="1">Uncharacterized protein</fullName>
    </submittedName>
</protein>
<dbReference type="AlphaFoldDB" id="A0A1M5TEM6"/>
<evidence type="ECO:0000313" key="1">
    <source>
        <dbReference type="EMBL" id="SHH49090.1"/>
    </source>
</evidence>
<organism evidence="1 2">
    <name type="scientific">Clostridium intestinale DSM 6191</name>
    <dbReference type="NCBI Taxonomy" id="1121320"/>
    <lineage>
        <taxon>Bacteria</taxon>
        <taxon>Bacillati</taxon>
        <taxon>Bacillota</taxon>
        <taxon>Clostridia</taxon>
        <taxon>Eubacteriales</taxon>
        <taxon>Clostridiaceae</taxon>
        <taxon>Clostridium</taxon>
    </lineage>
</organism>